<dbReference type="Proteomes" id="UP001500457">
    <property type="component" value="Unassembled WGS sequence"/>
</dbReference>
<keyword evidence="3 12" id="KW-0812">Transmembrane</keyword>
<evidence type="ECO:0000256" key="7">
    <source>
        <dbReference type="ARBA" id="ARBA00023004"/>
    </source>
</evidence>
<keyword evidence="10" id="KW-1015">Disulfide bond</keyword>
<evidence type="ECO:0000313" key="13">
    <source>
        <dbReference type="EMBL" id="GAA4859158.1"/>
    </source>
</evidence>
<evidence type="ECO:0000256" key="12">
    <source>
        <dbReference type="SAM" id="Phobius"/>
    </source>
</evidence>
<accession>A0ABP9DV10</accession>
<evidence type="ECO:0000256" key="9">
    <source>
        <dbReference type="ARBA" id="ARBA00023136"/>
    </source>
</evidence>
<sequence length="323" mass="32868">MLERLPATPPRLMRGLAMAAVVGQAGIAVTGAVVRVTGSGLGCPTWPQCFPGSLVPVPHPEIAVLHQWVEFGNRLLGIALVLVTAACLLAAVNVRPRRRRLILLAATMPLGVVAQAVIGGITVLAGLAWYTVAPHFLVTIPLIWLAVLLVRESSPAAMAAPPGTPWRPVVVPALRGLLVVTSVVLVALLVAGTLVTAAGPHGGDAATPRLAAIPLPSLAAAHAHLLFAFLGLLVGVGFMVHAVGAPRAVIVRLRVLVVLTLAQGALGGVQYALGVPELLVALHVLGAVVIVAAAAWLWSATAESDAVTLGSSDVPAPALAGRP</sequence>
<keyword evidence="2" id="KW-1003">Cell membrane</keyword>
<dbReference type="Pfam" id="PF02628">
    <property type="entry name" value="COX15-CtaA"/>
    <property type="match status" value="1"/>
</dbReference>
<evidence type="ECO:0000256" key="5">
    <source>
        <dbReference type="ARBA" id="ARBA00022989"/>
    </source>
</evidence>
<feature type="transmembrane region" description="Helical" evidence="12">
    <location>
        <begin position="12"/>
        <end position="34"/>
    </location>
</feature>
<comment type="subcellular location">
    <subcellularLocation>
        <location evidence="1">Membrane</location>
        <topology evidence="1">Multi-pass membrane protein</topology>
    </subcellularLocation>
</comment>
<protein>
    <submittedName>
        <fullName evidence="13">COX15/CtaA family protein</fullName>
    </submittedName>
</protein>
<evidence type="ECO:0000256" key="6">
    <source>
        <dbReference type="ARBA" id="ARBA00023002"/>
    </source>
</evidence>
<feature type="transmembrane region" description="Helical" evidence="12">
    <location>
        <begin position="127"/>
        <end position="150"/>
    </location>
</feature>
<feature type="transmembrane region" description="Helical" evidence="12">
    <location>
        <begin position="177"/>
        <end position="199"/>
    </location>
</feature>
<keyword evidence="5 12" id="KW-1133">Transmembrane helix</keyword>
<comment type="pathway">
    <text evidence="11">Porphyrin-containing compound metabolism.</text>
</comment>
<evidence type="ECO:0000256" key="11">
    <source>
        <dbReference type="ARBA" id="ARBA00023444"/>
    </source>
</evidence>
<evidence type="ECO:0000313" key="14">
    <source>
        <dbReference type="Proteomes" id="UP001500457"/>
    </source>
</evidence>
<evidence type="ECO:0000256" key="10">
    <source>
        <dbReference type="ARBA" id="ARBA00023157"/>
    </source>
</evidence>
<evidence type="ECO:0000256" key="3">
    <source>
        <dbReference type="ARBA" id="ARBA00022692"/>
    </source>
</evidence>
<keyword evidence="14" id="KW-1185">Reference proteome</keyword>
<keyword evidence="7" id="KW-0408">Iron</keyword>
<keyword evidence="9 12" id="KW-0472">Membrane</keyword>
<reference evidence="14" key="1">
    <citation type="journal article" date="2019" name="Int. J. Syst. Evol. Microbiol.">
        <title>The Global Catalogue of Microorganisms (GCM) 10K type strain sequencing project: providing services to taxonomists for standard genome sequencing and annotation.</title>
        <authorList>
            <consortium name="The Broad Institute Genomics Platform"/>
            <consortium name="The Broad Institute Genome Sequencing Center for Infectious Disease"/>
            <person name="Wu L."/>
            <person name="Ma J."/>
        </authorList>
    </citation>
    <scope>NUCLEOTIDE SEQUENCE [LARGE SCALE GENOMIC DNA]</scope>
    <source>
        <strain evidence="14">JCM 17983</strain>
    </source>
</reference>
<evidence type="ECO:0000256" key="1">
    <source>
        <dbReference type="ARBA" id="ARBA00004141"/>
    </source>
</evidence>
<feature type="transmembrane region" description="Helical" evidence="12">
    <location>
        <begin position="219"/>
        <end position="243"/>
    </location>
</feature>
<evidence type="ECO:0000256" key="2">
    <source>
        <dbReference type="ARBA" id="ARBA00022475"/>
    </source>
</evidence>
<dbReference type="EMBL" id="BAABHQ010000001">
    <property type="protein sequence ID" value="GAA4859158.1"/>
    <property type="molecule type" value="Genomic_DNA"/>
</dbReference>
<keyword evidence="4" id="KW-0479">Metal-binding</keyword>
<feature type="transmembrane region" description="Helical" evidence="12">
    <location>
        <begin position="279"/>
        <end position="298"/>
    </location>
</feature>
<evidence type="ECO:0000256" key="4">
    <source>
        <dbReference type="ARBA" id="ARBA00022723"/>
    </source>
</evidence>
<gene>
    <name evidence="13" type="ORF">GCM10023203_02570</name>
</gene>
<organism evidence="13 14">
    <name type="scientific">Actinomycetospora straminea</name>
    <dbReference type="NCBI Taxonomy" id="663607"/>
    <lineage>
        <taxon>Bacteria</taxon>
        <taxon>Bacillati</taxon>
        <taxon>Actinomycetota</taxon>
        <taxon>Actinomycetes</taxon>
        <taxon>Pseudonocardiales</taxon>
        <taxon>Pseudonocardiaceae</taxon>
        <taxon>Actinomycetospora</taxon>
    </lineage>
</organism>
<dbReference type="PANTHER" id="PTHR35457">
    <property type="entry name" value="HEME A SYNTHASE"/>
    <property type="match status" value="1"/>
</dbReference>
<dbReference type="InterPro" id="IPR003780">
    <property type="entry name" value="COX15/CtaA_fam"/>
</dbReference>
<dbReference type="InterPro" id="IPR050450">
    <property type="entry name" value="COX15/CtaA_HemeA_synthase"/>
</dbReference>
<feature type="transmembrane region" description="Helical" evidence="12">
    <location>
        <begin position="101"/>
        <end position="121"/>
    </location>
</feature>
<feature type="transmembrane region" description="Helical" evidence="12">
    <location>
        <begin position="75"/>
        <end position="94"/>
    </location>
</feature>
<proteinExistence type="predicted"/>
<keyword evidence="6" id="KW-0560">Oxidoreductase</keyword>
<dbReference type="PANTHER" id="PTHR35457:SF1">
    <property type="entry name" value="HEME A SYNTHASE"/>
    <property type="match status" value="1"/>
</dbReference>
<name>A0ABP9DV10_9PSEU</name>
<comment type="caution">
    <text evidence="13">The sequence shown here is derived from an EMBL/GenBank/DDBJ whole genome shotgun (WGS) entry which is preliminary data.</text>
</comment>
<evidence type="ECO:0000256" key="8">
    <source>
        <dbReference type="ARBA" id="ARBA00023133"/>
    </source>
</evidence>
<feature type="transmembrane region" description="Helical" evidence="12">
    <location>
        <begin position="255"/>
        <end position="273"/>
    </location>
</feature>
<keyword evidence="8" id="KW-0350">Heme biosynthesis</keyword>